<dbReference type="AlphaFoldDB" id="Q8FQ96"/>
<accession>Q8FQ96</accession>
<organism evidence="1 2">
    <name type="scientific">Corynebacterium efficiens (strain DSM 44549 / YS-314 / AJ 12310 / JCM 11189 / NBRC 100395)</name>
    <dbReference type="NCBI Taxonomy" id="196164"/>
    <lineage>
        <taxon>Bacteria</taxon>
        <taxon>Bacillati</taxon>
        <taxon>Actinomycetota</taxon>
        <taxon>Actinomycetes</taxon>
        <taxon>Mycobacteriales</taxon>
        <taxon>Corynebacteriaceae</taxon>
        <taxon>Corynebacterium</taxon>
    </lineage>
</organism>
<dbReference type="Proteomes" id="UP000001409">
    <property type="component" value="Chromosome"/>
</dbReference>
<name>Q8FQ96_COREF</name>
<proteinExistence type="predicted"/>
<evidence type="ECO:0000313" key="2">
    <source>
        <dbReference type="Proteomes" id="UP000001409"/>
    </source>
</evidence>
<dbReference type="STRING" id="196164.gene:10741640"/>
<keyword evidence="2" id="KW-1185">Reference proteome</keyword>
<reference evidence="1 2" key="1">
    <citation type="journal article" date="2003" name="Genome Res.">
        <title>Comparative complete genome sequence analysis of the amino acid replacements responsible for the thermostability of Corynebacterium efficiens.</title>
        <authorList>
            <person name="Nishio Y."/>
            <person name="Nakamura Y."/>
            <person name="Kawarabayasi Y."/>
            <person name="Usuda Y."/>
            <person name="Kimura E."/>
            <person name="Sugimoto S."/>
            <person name="Matsui K."/>
            <person name="Yamagishi A."/>
            <person name="Kikuchi H."/>
            <person name="Ikeo K."/>
            <person name="Gojobori T."/>
        </authorList>
    </citation>
    <scope>NUCLEOTIDE SEQUENCE [LARGE SCALE GENOMIC DNA]</scope>
    <source>
        <strain evidence="2">DSM 44549 / YS-314 / AJ 12310 / JCM 11189 / NBRC 100395</strain>
    </source>
</reference>
<dbReference type="KEGG" id="cef:CE1232"/>
<sequence length="101" mass="10764">MEVRGRVTAISGCAVAATFISTCGTTGSEWGTTIPGIPVPQNPIWHLPNGVKWYCNSGALVLRSDPVVPAGSLKNRKPASIRDRAVLLATDHRGQRSAPDW</sequence>
<protein>
    <submittedName>
        <fullName evidence="1">Uncharacterized protein</fullName>
    </submittedName>
</protein>
<dbReference type="EMBL" id="BA000035">
    <property type="protein sequence ID" value="BAC18042.1"/>
    <property type="molecule type" value="Genomic_DNA"/>
</dbReference>
<evidence type="ECO:0000313" key="1">
    <source>
        <dbReference type="EMBL" id="BAC18042.1"/>
    </source>
</evidence>
<dbReference type="HOGENOM" id="CLU_2286759_0_0_11"/>